<evidence type="ECO:0000256" key="5">
    <source>
        <dbReference type="ARBA" id="ARBA00023136"/>
    </source>
</evidence>
<comment type="subcellular location">
    <subcellularLocation>
        <location evidence="1">Membrane</location>
        <topology evidence="1">Multi-pass membrane protein</topology>
    </subcellularLocation>
</comment>
<feature type="transmembrane region" description="Helical" evidence="8">
    <location>
        <begin position="1870"/>
        <end position="1895"/>
    </location>
</feature>
<keyword evidence="6" id="KW-0479">Metal-binding</keyword>
<feature type="transmembrane region" description="Helical" evidence="8">
    <location>
        <begin position="1656"/>
        <end position="1674"/>
    </location>
</feature>
<keyword evidence="6" id="KW-0862">Zinc</keyword>
<evidence type="ECO:0000256" key="6">
    <source>
        <dbReference type="PROSITE-ProRule" id="PRU00723"/>
    </source>
</evidence>
<keyword evidence="5 8" id="KW-0472">Membrane</keyword>
<evidence type="ECO:0000256" key="4">
    <source>
        <dbReference type="ARBA" id="ARBA00022989"/>
    </source>
</evidence>
<organism evidence="12 13">
    <name type="scientific">Polarella glacialis</name>
    <name type="common">Dinoflagellate</name>
    <dbReference type="NCBI Taxonomy" id="89957"/>
    <lineage>
        <taxon>Eukaryota</taxon>
        <taxon>Sar</taxon>
        <taxon>Alveolata</taxon>
        <taxon>Dinophyceae</taxon>
        <taxon>Suessiales</taxon>
        <taxon>Suessiaceae</taxon>
        <taxon>Polarella</taxon>
    </lineage>
</organism>
<feature type="transmembrane region" description="Helical" evidence="8">
    <location>
        <begin position="1782"/>
        <end position="1813"/>
    </location>
</feature>
<evidence type="ECO:0000256" key="2">
    <source>
        <dbReference type="ARBA" id="ARBA00022692"/>
    </source>
</evidence>
<feature type="region of interest" description="Disordered" evidence="7">
    <location>
        <begin position="2198"/>
        <end position="2218"/>
    </location>
</feature>
<dbReference type="GO" id="GO:0008270">
    <property type="term" value="F:zinc ion binding"/>
    <property type="evidence" value="ECO:0007669"/>
    <property type="project" value="UniProtKB-KW"/>
</dbReference>
<dbReference type="GO" id="GO:0001518">
    <property type="term" value="C:voltage-gated sodium channel complex"/>
    <property type="evidence" value="ECO:0007669"/>
    <property type="project" value="TreeGrafter"/>
</dbReference>
<feature type="compositionally biased region" description="Polar residues" evidence="7">
    <location>
        <begin position="1561"/>
        <end position="1595"/>
    </location>
</feature>
<dbReference type="InterPro" id="IPR002048">
    <property type="entry name" value="EF_hand_dom"/>
</dbReference>
<dbReference type="CDD" id="cd00051">
    <property type="entry name" value="EFh"/>
    <property type="match status" value="1"/>
</dbReference>
<dbReference type="PROSITE" id="PS50103">
    <property type="entry name" value="ZF_C3H1"/>
    <property type="match status" value="1"/>
</dbReference>
<proteinExistence type="predicted"/>
<dbReference type="InterPro" id="IPR018247">
    <property type="entry name" value="EF_Hand_1_Ca_BS"/>
</dbReference>
<dbReference type="InterPro" id="IPR025306">
    <property type="entry name" value="Zn-bnd_dom_prob"/>
</dbReference>
<comment type="caution">
    <text evidence="12">The sequence shown here is derived from an EMBL/GenBank/DDBJ whole genome shotgun (WGS) entry which is preliminary data.</text>
</comment>
<feature type="domain" description="C3H1-type" evidence="10">
    <location>
        <begin position="1282"/>
        <end position="1303"/>
    </location>
</feature>
<evidence type="ECO:0000313" key="12">
    <source>
        <dbReference type="EMBL" id="CAE8682768.1"/>
    </source>
</evidence>
<feature type="region of interest" description="Disordered" evidence="7">
    <location>
        <begin position="1556"/>
        <end position="1609"/>
    </location>
</feature>
<dbReference type="PROSITE" id="PS50222">
    <property type="entry name" value="EF_HAND_2"/>
    <property type="match status" value="2"/>
</dbReference>
<evidence type="ECO:0000256" key="7">
    <source>
        <dbReference type="SAM" id="MobiDB-lite"/>
    </source>
</evidence>
<evidence type="ECO:0000256" key="3">
    <source>
        <dbReference type="ARBA" id="ARBA00022837"/>
    </source>
</evidence>
<dbReference type="Gene3D" id="1.10.287.70">
    <property type="match status" value="1"/>
</dbReference>
<dbReference type="GO" id="GO:0086010">
    <property type="term" value="P:membrane depolarization during action potential"/>
    <property type="evidence" value="ECO:0007669"/>
    <property type="project" value="TreeGrafter"/>
</dbReference>
<keyword evidence="6" id="KW-0863">Zinc-finger</keyword>
<dbReference type="InterPro" id="IPR027359">
    <property type="entry name" value="Volt_channel_dom_sf"/>
</dbReference>
<dbReference type="Pfam" id="PF00520">
    <property type="entry name" value="Ion_trans"/>
    <property type="match status" value="1"/>
</dbReference>
<evidence type="ECO:0008006" key="14">
    <source>
        <dbReference type="Google" id="ProtNLM"/>
    </source>
</evidence>
<dbReference type="InterPro" id="IPR005821">
    <property type="entry name" value="Ion_trans_dom"/>
</dbReference>
<evidence type="ECO:0000259" key="10">
    <source>
        <dbReference type="PROSITE" id="PS50103"/>
    </source>
</evidence>
<dbReference type="Gene3D" id="1.10.238.10">
    <property type="entry name" value="EF-hand"/>
    <property type="match status" value="1"/>
</dbReference>
<feature type="transmembrane region" description="Helical" evidence="8">
    <location>
        <begin position="1740"/>
        <end position="1761"/>
    </location>
</feature>
<evidence type="ECO:0000259" key="11">
    <source>
        <dbReference type="PROSITE" id="PS50222"/>
    </source>
</evidence>
<keyword evidence="3" id="KW-0106">Calcium</keyword>
<dbReference type="InterPro" id="IPR011992">
    <property type="entry name" value="EF-hand-dom_pair"/>
</dbReference>
<sequence>MTRLKGRVAWLVVVDLLFVQPLPLLPEDLYCANSSWRVPLKKDGPDADPQAMLQCDSRAFGSATTCCDGEDVNIILDHLQHSIQFGLRHLQDRQEVLERYQRVSLENYPCREALEALLIARLETLSQCQGISQEILQMMQATTSHLLCAACRGGVAGADALLEIEVALMQEWQRLSLSTMHMYQAHQKAARRGNFETPLQGLSSVPGMLLLPEGFARYLSVHGDHLVKFTKHAYKSVSQAINMRAGRADCIMEFVEDGVPNGEVFLRLLRDCLRALLAYALGHFWGKAVLRLKSGSKCCVLLAGFRDSWERWLDGLLALLAEGLIAEASQMRSGVRKLDLHVREFVSDTQFYDWIQKCHNFISLDRYLRCNCFGQGFLSELELGFRVCCQHAAVPVLSFISEAMPNPGTNLRFDFAAKLQLVGSINSCHVLPSQADLLQHVSATISFLCSDTGLGTDILSAIGFRPLHCTLVAHIPFAVSIGGLRISKCFSYMGLWTLIVAMLVATACMCQRVSDCEAMAEEQVDFSKDEDSPSKRRHLACSDGLLHVMILQTNTQPQRAATVEMPAPSMRTTDCGKWFEELGIRWSEDVAGLALAELRKEFPQLSPEELVTLRSALTDFESLLTGRIGVLPNPKSVKKDELPPVIIYTDVSTEAPMRRWLPTASDALELGEHERSGIGNWKDGVARKEPMHVRYSDERLNTSSRVKRLCSLAVNHTLRHKPAANTFESIRGCLPHLERMRQLAATGAQWGRGSEILPAVDLDSPLGDIQEPLSRQQLPCAPTEEEASSSTSSSSDSEDELEQSDLKEARLKDELPPVLMDRCNIIGGDRFWWAYENALSQARGAEASAPPARRSGRHAKGEDLRSRRFFGTSRESLPFGISGLQLYVRSSVVVAVFDVPRGGDASNLAAAAQHLEFGCASLAQKQVSNVWIAFGSVLLIYLLCEGLRRSRFWKAQLLAKDPWRSVARDPLCSLAKIAAAGTALGPQRPSFRPGGPPRPLQSLKGLVRVTQAQGSPSLVLRSGEGPGLALNLRHFSRAYGKSFDLQFGVTSVFLALILGTFHGYQDVLVSRYKLAGSMKNEDRVLIYRCSALGFCGGHGHKVKAVVEEPVEEVEEEPVKKVKKAKKPVVEEEAAEEEAPKKKQKKAAKVEAAEEEEPAAEEAPKKKKKKAAAPVEDEEEEPVVAKKVAPKKEEPAKEEAAEEEEWKDNTYKCCDCSEDWVDSIGEQEFRWDKGFAETPKRCKDCRWAKKQRMEGNDAGGGKGKGKKGKDGKGKGKGGGGGGVCYKFQAGNCTFTDCKFSHGLSFLFEVLVEVFGHCVFQDVLAAMLMLDCHVFGGTSRDHQSLASGYLAEDGGGMPFSGLPRSCSGLLDGEFLLDWRLHGAVAAVGRRTNYNDRYNDVVDDLSWLLSGDSEPVVVLHSNQRVTAAVLETPEAKALLGPLSKQLLGTPHLHAGLLEILFEPSELVATRHAEVFKAAKAGRKRLIAVHFRAGDRSPGRWQDPPRHSLSDLEGFLTCARQVEKRLGWEDEDVAWYLAADTVKVFARRCLRGSGAARRSAATALPMQSSESNVSGALASQHSKQTLPMQRSKSNASGATQADRGLSKQTGASQAVKETLDSIKSGSWRYKDQRLPWIGNDGAQIWTRDRIWLAKLLRSQYFESIMGIVILANLGIMIYETDQDALCYPLPEGTQYADCAERSDNIVWLNYTNMILLVLYSIEALARFYVERSLYLMNRWNQIDLATVLAGWVTTIVGLVVNLNFLRTVRVFRLLRAARMLISIREFYLLLSGFMSSLKAIFFGAVMLFVIVGLWSILIVQVVHPVNSSIFYPDCERCSKGYASVRIASLTLYQQIVAGDSWGQISVPVIEKEPLVAPILLTVSVTISLGVMNLILAVIVERAAEAREKDVQHKLKEIDESRKQNMVDLARICHDMDGDENGTLSLEEMLYGCDESKEFHSMMDRMGLRREDLASVFNVLDADGSGDVSYLELCQMFDSATKRDPTIMLSLCKFSIMEVKQVIQNEIRPLLDRQKQTLGQHTKMLASIQRHLGIPELEEELPEPMRSPSRWRSMSPRNSEEQVCVPSPSSILSAAPLRVDQEVVQASCKIDLSAASADADTKRINFQKSKEYQATYLSANGASSMSAMDVLEGLCREVKKLLPREEADADTASTLQADIESQVDSLLRSVQLTRSLIVSAAGSSLEPEGDDASAGRSHQSTLQERLTRLQSSIAQDLQSQESALERKRWTADSLRNWLLAHPHETDQSKIPNVLKSKEKGILEDTISV</sequence>
<accession>A0A813JIT0</accession>
<feature type="region of interest" description="Disordered" evidence="7">
    <location>
        <begin position="1252"/>
        <end position="1277"/>
    </location>
</feature>
<feature type="domain" description="EF-hand" evidence="11">
    <location>
        <begin position="1919"/>
        <end position="1954"/>
    </location>
</feature>
<keyword evidence="9" id="KW-0732">Signal</keyword>
<feature type="signal peptide" evidence="9">
    <location>
        <begin position="1"/>
        <end position="26"/>
    </location>
</feature>
<evidence type="ECO:0000256" key="8">
    <source>
        <dbReference type="SAM" id="Phobius"/>
    </source>
</evidence>
<protein>
    <recommendedName>
        <fullName evidence="14">Calmodulin</fullName>
    </recommendedName>
</protein>
<feature type="compositionally biased region" description="Basic and acidic residues" evidence="7">
    <location>
        <begin position="1189"/>
        <end position="1198"/>
    </location>
</feature>
<dbReference type="Proteomes" id="UP000626109">
    <property type="component" value="Unassembled WGS sequence"/>
</dbReference>
<dbReference type="InterPro" id="IPR043203">
    <property type="entry name" value="VGCC_Ca_Na"/>
</dbReference>
<dbReference type="SUPFAM" id="SSF47473">
    <property type="entry name" value="EF-hand"/>
    <property type="match status" value="1"/>
</dbReference>
<reference evidence="12" key="1">
    <citation type="submission" date="2021-02" db="EMBL/GenBank/DDBJ databases">
        <authorList>
            <person name="Dougan E. K."/>
            <person name="Rhodes N."/>
            <person name="Thang M."/>
            <person name="Chan C."/>
        </authorList>
    </citation>
    <scope>NUCLEOTIDE SEQUENCE</scope>
</reference>
<dbReference type="Gene3D" id="1.20.120.350">
    <property type="entry name" value="Voltage-gated potassium channels. Chain C"/>
    <property type="match status" value="1"/>
</dbReference>
<evidence type="ECO:0000256" key="9">
    <source>
        <dbReference type="SAM" id="SignalP"/>
    </source>
</evidence>
<dbReference type="Pfam" id="PF13451">
    <property type="entry name" value="zf_Tbcl"/>
    <property type="match status" value="1"/>
</dbReference>
<dbReference type="PANTHER" id="PTHR10037:SF62">
    <property type="entry name" value="SODIUM CHANNEL PROTEIN 60E"/>
    <property type="match status" value="1"/>
</dbReference>
<dbReference type="PROSITE" id="PS00018">
    <property type="entry name" value="EF_HAND_1"/>
    <property type="match status" value="2"/>
</dbReference>
<dbReference type="SUPFAM" id="SSF81324">
    <property type="entry name" value="Voltage-gated potassium channels"/>
    <property type="match status" value="1"/>
</dbReference>
<dbReference type="GO" id="GO:0005248">
    <property type="term" value="F:voltage-gated sodium channel activity"/>
    <property type="evidence" value="ECO:0007669"/>
    <property type="project" value="TreeGrafter"/>
</dbReference>
<dbReference type="GO" id="GO:0005509">
    <property type="term" value="F:calcium ion binding"/>
    <property type="evidence" value="ECO:0007669"/>
    <property type="project" value="InterPro"/>
</dbReference>
<dbReference type="EMBL" id="CAJNNW010026108">
    <property type="protein sequence ID" value="CAE8682768.1"/>
    <property type="molecule type" value="Genomic_DNA"/>
</dbReference>
<feature type="compositionally biased region" description="Low complexity" evidence="7">
    <location>
        <begin position="2059"/>
        <end position="2072"/>
    </location>
</feature>
<feature type="region of interest" description="Disordered" evidence="7">
    <location>
        <begin position="2055"/>
        <end position="2079"/>
    </location>
</feature>
<feature type="domain" description="EF-hand" evidence="11">
    <location>
        <begin position="1963"/>
        <end position="1998"/>
    </location>
</feature>
<feature type="chain" id="PRO_5032680639" description="Calmodulin" evidence="9">
    <location>
        <begin position="27"/>
        <end position="2283"/>
    </location>
</feature>
<feature type="transmembrane region" description="Helical" evidence="8">
    <location>
        <begin position="1706"/>
        <end position="1725"/>
    </location>
</feature>
<evidence type="ECO:0000256" key="1">
    <source>
        <dbReference type="ARBA" id="ARBA00004141"/>
    </source>
</evidence>
<feature type="region of interest" description="Disordered" evidence="7">
    <location>
        <begin position="775"/>
        <end position="809"/>
    </location>
</feature>
<dbReference type="PANTHER" id="PTHR10037">
    <property type="entry name" value="VOLTAGE-GATED CATION CHANNEL CALCIUM AND SODIUM"/>
    <property type="match status" value="1"/>
</dbReference>
<feature type="region of interest" description="Disordered" evidence="7">
    <location>
        <begin position="1116"/>
        <end position="1202"/>
    </location>
</feature>
<keyword evidence="2 8" id="KW-0812">Transmembrane</keyword>
<keyword evidence="4 8" id="KW-1133">Transmembrane helix</keyword>
<evidence type="ECO:0000313" key="13">
    <source>
        <dbReference type="Proteomes" id="UP000626109"/>
    </source>
</evidence>
<dbReference type="InterPro" id="IPR000571">
    <property type="entry name" value="Znf_CCCH"/>
</dbReference>
<gene>
    <name evidence="12" type="ORF">PGLA2088_LOCUS23110</name>
</gene>
<feature type="zinc finger region" description="C3H1-type" evidence="6">
    <location>
        <begin position="1282"/>
        <end position="1303"/>
    </location>
</feature>
<dbReference type="SMART" id="SM00054">
    <property type="entry name" value="EFh"/>
    <property type="match status" value="2"/>
</dbReference>
<name>A0A813JIT0_POLGL</name>